<dbReference type="PRINTS" id="PR00260">
    <property type="entry name" value="CHEMTRNSDUCR"/>
</dbReference>
<dbReference type="Pfam" id="PF08376">
    <property type="entry name" value="NIT"/>
    <property type="match status" value="1"/>
</dbReference>
<proteinExistence type="inferred from homology"/>
<keyword evidence="8" id="KW-1133">Transmembrane helix</keyword>
<feature type="domain" description="NIT" evidence="12">
    <location>
        <begin position="60"/>
        <end position="308"/>
    </location>
</feature>
<dbReference type="AlphaFoldDB" id="A0A369WD15"/>
<feature type="compositionally biased region" description="Polar residues" evidence="7">
    <location>
        <begin position="659"/>
        <end position="669"/>
    </location>
</feature>
<keyword evidence="8" id="KW-0472">Membrane</keyword>
<reference evidence="13 14" key="1">
    <citation type="submission" date="2018-07" db="EMBL/GenBank/DDBJ databases">
        <title>Motiliproteus coralliicola sp. nov., a bacterium isolated from Coral.</title>
        <authorList>
            <person name="Wang G."/>
        </authorList>
    </citation>
    <scope>NUCLEOTIDE SEQUENCE [LARGE SCALE GENOMIC DNA]</scope>
    <source>
        <strain evidence="13 14">C34</strain>
    </source>
</reference>
<dbReference type="Gene3D" id="1.10.287.950">
    <property type="entry name" value="Methyl-accepting chemotaxis protein"/>
    <property type="match status" value="1"/>
</dbReference>
<evidence type="ECO:0000259" key="10">
    <source>
        <dbReference type="PROSITE" id="PS50192"/>
    </source>
</evidence>
<evidence type="ECO:0000313" key="14">
    <source>
        <dbReference type="Proteomes" id="UP000253769"/>
    </source>
</evidence>
<dbReference type="InterPro" id="IPR013587">
    <property type="entry name" value="Nitrate/nitrite_sensing"/>
</dbReference>
<feature type="region of interest" description="Disordered" evidence="7">
    <location>
        <begin position="643"/>
        <end position="669"/>
    </location>
</feature>
<evidence type="ECO:0000256" key="5">
    <source>
        <dbReference type="PROSITE-ProRule" id="PRU00284"/>
    </source>
</evidence>
<keyword evidence="2" id="KW-0997">Cell inner membrane</keyword>
<comment type="caution">
    <text evidence="13">The sequence shown here is derived from an EMBL/GenBank/DDBJ whole genome shotgun (WGS) entry which is preliminary data.</text>
</comment>
<dbReference type="InterPro" id="IPR004089">
    <property type="entry name" value="MCPsignal_dom"/>
</dbReference>
<evidence type="ECO:0000256" key="2">
    <source>
        <dbReference type="ARBA" id="ARBA00022519"/>
    </source>
</evidence>
<gene>
    <name evidence="13" type="ORF">DV711_17855</name>
</gene>
<feature type="domain" description="Methyl-accepting transducer" evidence="9">
    <location>
        <begin position="397"/>
        <end position="633"/>
    </location>
</feature>
<feature type="transmembrane region" description="Helical" evidence="8">
    <location>
        <begin position="316"/>
        <end position="341"/>
    </location>
</feature>
<accession>A0A369WD15</accession>
<evidence type="ECO:0000256" key="7">
    <source>
        <dbReference type="SAM" id="MobiDB-lite"/>
    </source>
</evidence>
<feature type="domain" description="HAMP" evidence="11">
    <location>
        <begin position="339"/>
        <end position="392"/>
    </location>
</feature>
<dbReference type="Pfam" id="PF00672">
    <property type="entry name" value="HAMP"/>
    <property type="match status" value="1"/>
</dbReference>
<dbReference type="SMART" id="SM00304">
    <property type="entry name" value="HAMP"/>
    <property type="match status" value="1"/>
</dbReference>
<keyword evidence="8" id="KW-0812">Transmembrane</keyword>
<evidence type="ECO:0000313" key="13">
    <source>
        <dbReference type="EMBL" id="RDE18506.1"/>
    </source>
</evidence>
<dbReference type="GO" id="GO:0004888">
    <property type="term" value="F:transmembrane signaling receptor activity"/>
    <property type="evidence" value="ECO:0007669"/>
    <property type="project" value="InterPro"/>
</dbReference>
<dbReference type="GO" id="GO:0007165">
    <property type="term" value="P:signal transduction"/>
    <property type="evidence" value="ECO:0007669"/>
    <property type="project" value="UniProtKB-KW"/>
</dbReference>
<dbReference type="EMBL" id="QQOH01000005">
    <property type="protein sequence ID" value="RDE18506.1"/>
    <property type="molecule type" value="Genomic_DNA"/>
</dbReference>
<keyword evidence="3 5" id="KW-0807">Transducer</keyword>
<feature type="transmembrane region" description="Helical" evidence="8">
    <location>
        <begin position="20"/>
        <end position="40"/>
    </location>
</feature>
<dbReference type="InterPro" id="IPR000727">
    <property type="entry name" value="T_SNARE_dom"/>
</dbReference>
<feature type="domain" description="T-SNARE coiled-coil homology" evidence="10">
    <location>
        <begin position="584"/>
        <end position="646"/>
    </location>
</feature>
<keyword evidence="2" id="KW-1003">Cell membrane</keyword>
<dbReference type="PROSITE" id="PS50906">
    <property type="entry name" value="NIT"/>
    <property type="match status" value="1"/>
</dbReference>
<dbReference type="OrthoDB" id="2489132at2"/>
<feature type="coiled-coil region" evidence="6">
    <location>
        <begin position="461"/>
        <end position="495"/>
    </location>
</feature>
<dbReference type="InterPro" id="IPR010910">
    <property type="entry name" value="Nitrate/nitrite_sensing_bac"/>
</dbReference>
<dbReference type="InterPro" id="IPR004090">
    <property type="entry name" value="Chemotax_Me-accpt_rcpt"/>
</dbReference>
<dbReference type="PANTHER" id="PTHR32089">
    <property type="entry name" value="METHYL-ACCEPTING CHEMOTAXIS PROTEIN MCPB"/>
    <property type="match status" value="1"/>
</dbReference>
<dbReference type="SMART" id="SM00283">
    <property type="entry name" value="MA"/>
    <property type="match status" value="1"/>
</dbReference>
<dbReference type="FunFam" id="1.10.287.950:FF:000001">
    <property type="entry name" value="Methyl-accepting chemotaxis sensory transducer"/>
    <property type="match status" value="1"/>
</dbReference>
<dbReference type="PROSITE" id="PS50885">
    <property type="entry name" value="HAMP"/>
    <property type="match status" value="1"/>
</dbReference>
<evidence type="ECO:0000256" key="1">
    <source>
        <dbReference type="ARBA" id="ARBA00004429"/>
    </source>
</evidence>
<dbReference type="Pfam" id="PF00015">
    <property type="entry name" value="MCPsignal"/>
    <property type="match status" value="1"/>
</dbReference>
<evidence type="ECO:0000259" key="11">
    <source>
        <dbReference type="PROSITE" id="PS50885"/>
    </source>
</evidence>
<evidence type="ECO:0000256" key="4">
    <source>
        <dbReference type="ARBA" id="ARBA00029447"/>
    </source>
</evidence>
<dbReference type="PROSITE" id="PS50111">
    <property type="entry name" value="CHEMOTAXIS_TRANSDUC_2"/>
    <property type="match status" value="1"/>
</dbReference>
<organism evidence="13 14">
    <name type="scientific">Motiliproteus coralliicola</name>
    <dbReference type="NCBI Taxonomy" id="2283196"/>
    <lineage>
        <taxon>Bacteria</taxon>
        <taxon>Pseudomonadati</taxon>
        <taxon>Pseudomonadota</taxon>
        <taxon>Gammaproteobacteria</taxon>
        <taxon>Oceanospirillales</taxon>
        <taxon>Oceanospirillaceae</taxon>
        <taxon>Motiliproteus</taxon>
    </lineage>
</organism>
<dbReference type="CDD" id="cd06225">
    <property type="entry name" value="HAMP"/>
    <property type="match status" value="1"/>
</dbReference>
<name>A0A369WD15_9GAMM</name>
<dbReference type="GO" id="GO:0005886">
    <property type="term" value="C:plasma membrane"/>
    <property type="evidence" value="ECO:0007669"/>
    <property type="project" value="UniProtKB-SubCell"/>
</dbReference>
<dbReference type="SUPFAM" id="SSF58104">
    <property type="entry name" value="Methyl-accepting chemotaxis protein (MCP) signaling domain"/>
    <property type="match status" value="1"/>
</dbReference>
<dbReference type="PANTHER" id="PTHR32089:SF112">
    <property type="entry name" value="LYSOZYME-LIKE PROTEIN-RELATED"/>
    <property type="match status" value="1"/>
</dbReference>
<evidence type="ECO:0000256" key="6">
    <source>
        <dbReference type="SAM" id="Coils"/>
    </source>
</evidence>
<keyword evidence="6" id="KW-0175">Coiled coil</keyword>
<dbReference type="InterPro" id="IPR003660">
    <property type="entry name" value="HAMP_dom"/>
</dbReference>
<comment type="similarity">
    <text evidence="4">Belongs to the methyl-accepting chemotaxis (MCP) protein family.</text>
</comment>
<dbReference type="GO" id="GO:0006935">
    <property type="term" value="P:chemotaxis"/>
    <property type="evidence" value="ECO:0007669"/>
    <property type="project" value="InterPro"/>
</dbReference>
<keyword evidence="14" id="KW-1185">Reference proteome</keyword>
<protein>
    <submittedName>
        <fullName evidence="13">HAMP domain-containing protein</fullName>
    </submittedName>
</protein>
<sequence length="669" mass="73240">MYEEDRTMGLLKHLSMKNKLIVMLLLPLVLAIYFLAVAMIDSWKMSQSMAKIQLLSDVAVDASNLVHELQKERGLTAGFLGSKGERLGSELRQQRALADTRVKAYTERVAGLDRSSLWPELLQQLDAIDKRIKNLGPLRQKISALKIPGPEAIGQFTAGNADILQVVSLLALEADDIEVANRANAYYYFLQGKERAGVERAVLSNTFARNRFPSGLKTRFINLLAEQETYQRTFTEFAEPEDSALLGQIIKGESVDEVNRMRQIALDREHSFDTEAGYWFKMATARINLLKQVENELASRFQADTVARSDSAKSSLIILSIVALVALLVTLLLSVVIYRLIIRQLRTLTAAMRQIEENSDLSARAEVITNDGLGRVAGSFNGMMDNLSGLVNQVRSASEQLVGQVQQVQQVSEDVEREVQDGLSQAAMVAAATNEMGASIREVAQNCANASDKAQQANVSVEQGEAISQQAKEAINSLNQDIHKATEVIQRVAADSEEIGGVLDVIRGVAEQTNLLALNAAIEAARAGEQGRGFAVVADEVRSLAQKTQESTEQINTMIAKLQDGSRSAVAVMSDSQACADKTMEQFELEAQALQQISEQIAMVNDMNHQVAAATEEQSATVEEINQNLSSIQQRYELTAASAGSLGDSSDQMERLSGDLQQQVSRFQS</sequence>
<dbReference type="PROSITE" id="PS50192">
    <property type="entry name" value="T_SNARE"/>
    <property type="match status" value="1"/>
</dbReference>
<dbReference type="Proteomes" id="UP000253769">
    <property type="component" value="Unassembled WGS sequence"/>
</dbReference>
<evidence type="ECO:0000256" key="8">
    <source>
        <dbReference type="SAM" id="Phobius"/>
    </source>
</evidence>
<dbReference type="CDD" id="cd11386">
    <property type="entry name" value="MCP_signal"/>
    <property type="match status" value="1"/>
</dbReference>
<evidence type="ECO:0000256" key="3">
    <source>
        <dbReference type="ARBA" id="ARBA00023224"/>
    </source>
</evidence>
<comment type="subcellular location">
    <subcellularLocation>
        <location evidence="1">Cell inner membrane</location>
        <topology evidence="1">Multi-pass membrane protein</topology>
    </subcellularLocation>
</comment>
<evidence type="ECO:0000259" key="12">
    <source>
        <dbReference type="PROSITE" id="PS50906"/>
    </source>
</evidence>
<evidence type="ECO:0000259" key="9">
    <source>
        <dbReference type="PROSITE" id="PS50111"/>
    </source>
</evidence>